<dbReference type="Gene3D" id="1.10.287.510">
    <property type="entry name" value="Helix hairpin bin"/>
    <property type="match status" value="1"/>
</dbReference>
<accession>A0A223KUK2</accession>
<sequence length="662" mass="76144">MMKTIILHRLDLKNFKGVRSFSLEVNGENAKVFGDNATGKTTLFDAFVWLLFDKDSQNKKDFSIKTLVNGEEVHGLEHEVEATFIVNGTKLTLRKVYSEKWTKKRGSAEKQFSGHTTDYFIDGVPSKKKEFTDQVASLVDEEIFKLLTSPMYFNEQLHWQKRRATLLEICGDITEEEVIASNKDLVKLPNILQGRTIENHRKVIAARRAEINKELDKIPVRIDEIEHNLPSVEGLNKQELEVNIEKLNAEIDEKQDLISNIRNGNAISLKQREIQEIELELLQIKQAHEAGSKDDLYKLKAQIQEETSNIYLLESKQSNLRHQKRFNDESIVSIDTKLQKLRDEWFEINNQEFVHNDNCECPTCGQDLPEEQVSATREKALAQFNLNKSKKLEEIDAAGKREKATKEGFQEKNEKLAKDNELIGKQIADKQERLTLLNAQLKELESSVIDIMDNPAYTSKLQEKATKAKELEELRESAQTAIQSVEEEIITLRNKRVTLQGDLAKFSTVNQSQSRMEELMQREKDLATEFEKLEQELYLTEEFIRTKVNLLEEKINSKFKYARFKLFEQQINGGLLETCETLYDGVPYGSGLNNAARINVGLDIINTLSEHFGVSAPIFVDNSEAVTRLIDVDSQVIQLIVSEPDKVLRVEYPKHKEEILWQ</sequence>
<protein>
    <recommendedName>
        <fullName evidence="2">Rad50/SbcC-type AAA domain-containing protein</fullName>
    </recommendedName>
</protein>
<dbReference type="GO" id="GO:0006302">
    <property type="term" value="P:double-strand break repair"/>
    <property type="evidence" value="ECO:0007669"/>
    <property type="project" value="InterPro"/>
</dbReference>
<feature type="domain" description="Rad50/SbcC-type AAA" evidence="2">
    <location>
        <begin position="9"/>
        <end position="255"/>
    </location>
</feature>
<feature type="coiled-coil region" evidence="1">
    <location>
        <begin position="427"/>
        <end position="536"/>
    </location>
</feature>
<keyword evidence="1" id="KW-0175">Coiled coil</keyword>
<dbReference type="Pfam" id="PF13476">
    <property type="entry name" value="AAA_23"/>
    <property type="match status" value="1"/>
</dbReference>
<dbReference type="GO" id="GO:0016887">
    <property type="term" value="F:ATP hydrolysis activity"/>
    <property type="evidence" value="ECO:0007669"/>
    <property type="project" value="InterPro"/>
</dbReference>
<gene>
    <name evidence="3" type="ORF">BC6307_18120</name>
</gene>
<name>A0A223KUK2_9BACI</name>
<evidence type="ECO:0000313" key="3">
    <source>
        <dbReference type="EMBL" id="AST93037.1"/>
    </source>
</evidence>
<keyword evidence="4" id="KW-1185">Reference proteome</keyword>
<proteinExistence type="predicted"/>
<dbReference type="SUPFAM" id="SSF52540">
    <property type="entry name" value="P-loop containing nucleoside triphosphate hydrolases"/>
    <property type="match status" value="1"/>
</dbReference>
<dbReference type="AlphaFoldDB" id="A0A223KUK2"/>
<evidence type="ECO:0000313" key="4">
    <source>
        <dbReference type="Proteomes" id="UP000215224"/>
    </source>
</evidence>
<dbReference type="InterPro" id="IPR038729">
    <property type="entry name" value="Rad50/SbcC_AAA"/>
</dbReference>
<dbReference type="STRING" id="1314751.GCA_001591425_00767"/>
<evidence type="ECO:0000259" key="2">
    <source>
        <dbReference type="Pfam" id="PF13476"/>
    </source>
</evidence>
<feature type="coiled-coil region" evidence="1">
    <location>
        <begin position="237"/>
        <end position="287"/>
    </location>
</feature>
<dbReference type="EMBL" id="CP018866">
    <property type="protein sequence ID" value="AST93037.1"/>
    <property type="molecule type" value="Genomic_DNA"/>
</dbReference>
<dbReference type="InterPro" id="IPR027417">
    <property type="entry name" value="P-loop_NTPase"/>
</dbReference>
<dbReference type="KEGG" id="bcoh:BC6307_18120"/>
<dbReference type="Proteomes" id="UP000215224">
    <property type="component" value="Chromosome"/>
</dbReference>
<organism evidence="3 4">
    <name type="scientific">Sutcliffiella cohnii</name>
    <dbReference type="NCBI Taxonomy" id="33932"/>
    <lineage>
        <taxon>Bacteria</taxon>
        <taxon>Bacillati</taxon>
        <taxon>Bacillota</taxon>
        <taxon>Bacilli</taxon>
        <taxon>Bacillales</taxon>
        <taxon>Bacillaceae</taxon>
        <taxon>Sutcliffiella</taxon>
    </lineage>
</organism>
<evidence type="ECO:0000256" key="1">
    <source>
        <dbReference type="SAM" id="Coils"/>
    </source>
</evidence>
<dbReference type="Gene3D" id="3.40.50.300">
    <property type="entry name" value="P-loop containing nucleotide triphosphate hydrolases"/>
    <property type="match status" value="1"/>
</dbReference>
<reference evidence="3 4" key="1">
    <citation type="submission" date="2016-12" db="EMBL/GenBank/DDBJ databases">
        <title>The whole genome sequencing and assembly of Bacillus cohnii DSM 6307T strain.</title>
        <authorList>
            <person name="Lee Y.-J."/>
            <person name="Yi H."/>
            <person name="Bahn Y.-S."/>
            <person name="Kim J.F."/>
            <person name="Lee D.-W."/>
        </authorList>
    </citation>
    <scope>NUCLEOTIDE SEQUENCE [LARGE SCALE GENOMIC DNA]</scope>
    <source>
        <strain evidence="3 4">DSM 6307</strain>
    </source>
</reference>